<feature type="transmembrane region" description="Helical" evidence="5">
    <location>
        <begin position="213"/>
        <end position="233"/>
    </location>
</feature>
<evidence type="ECO:0000313" key="7">
    <source>
        <dbReference type="EMBL" id="KAG0645554.1"/>
    </source>
</evidence>
<feature type="transmembrane region" description="Helical" evidence="5">
    <location>
        <begin position="253"/>
        <end position="270"/>
    </location>
</feature>
<accession>A0A9P6SN53</accession>
<dbReference type="PROSITE" id="PS50850">
    <property type="entry name" value="MFS"/>
    <property type="match status" value="1"/>
</dbReference>
<organism evidence="7 8">
    <name type="scientific">Hyphodiscus hymeniophilus</name>
    <dbReference type="NCBI Taxonomy" id="353542"/>
    <lineage>
        <taxon>Eukaryota</taxon>
        <taxon>Fungi</taxon>
        <taxon>Dikarya</taxon>
        <taxon>Ascomycota</taxon>
        <taxon>Pezizomycotina</taxon>
        <taxon>Leotiomycetes</taxon>
        <taxon>Helotiales</taxon>
        <taxon>Hyphodiscaceae</taxon>
        <taxon>Hyphodiscus</taxon>
    </lineage>
</organism>
<name>A0A9P6SN53_9HELO</name>
<evidence type="ECO:0000256" key="1">
    <source>
        <dbReference type="ARBA" id="ARBA00004141"/>
    </source>
</evidence>
<dbReference type="PANTHER" id="PTHR23501">
    <property type="entry name" value="MAJOR FACILITATOR SUPERFAMILY"/>
    <property type="match status" value="1"/>
</dbReference>
<feature type="transmembrane region" description="Helical" evidence="5">
    <location>
        <begin position="341"/>
        <end position="364"/>
    </location>
</feature>
<comment type="caution">
    <text evidence="7">The sequence shown here is derived from an EMBL/GenBank/DDBJ whole genome shotgun (WGS) entry which is preliminary data.</text>
</comment>
<protein>
    <submittedName>
        <fullName evidence="7">MFS thioclapurine efflux transporter</fullName>
    </submittedName>
</protein>
<keyword evidence="3 5" id="KW-1133">Transmembrane helix</keyword>
<comment type="subcellular location">
    <subcellularLocation>
        <location evidence="1">Membrane</location>
        <topology evidence="1">Multi-pass membrane protein</topology>
    </subcellularLocation>
</comment>
<dbReference type="PANTHER" id="PTHR23501:SF198">
    <property type="entry name" value="AZOLE RESISTANCE PROTEIN 1-RELATED"/>
    <property type="match status" value="1"/>
</dbReference>
<feature type="transmembrane region" description="Helical" evidence="5">
    <location>
        <begin position="18"/>
        <end position="38"/>
    </location>
</feature>
<evidence type="ECO:0000313" key="8">
    <source>
        <dbReference type="Proteomes" id="UP000785200"/>
    </source>
</evidence>
<dbReference type="OrthoDB" id="10021397at2759"/>
<feature type="transmembrane region" description="Helical" evidence="5">
    <location>
        <begin position="129"/>
        <end position="150"/>
    </location>
</feature>
<proteinExistence type="predicted"/>
<dbReference type="Pfam" id="PF07690">
    <property type="entry name" value="MFS_1"/>
    <property type="match status" value="1"/>
</dbReference>
<evidence type="ECO:0000256" key="2">
    <source>
        <dbReference type="ARBA" id="ARBA00022692"/>
    </source>
</evidence>
<dbReference type="InterPro" id="IPR020846">
    <property type="entry name" value="MFS_dom"/>
</dbReference>
<feature type="domain" description="Major facilitator superfamily (MFS) profile" evidence="6">
    <location>
        <begin position="1"/>
        <end position="437"/>
    </location>
</feature>
<evidence type="ECO:0000259" key="6">
    <source>
        <dbReference type="PROSITE" id="PS50850"/>
    </source>
</evidence>
<dbReference type="GO" id="GO:0005886">
    <property type="term" value="C:plasma membrane"/>
    <property type="evidence" value="ECO:0007669"/>
    <property type="project" value="TreeGrafter"/>
</dbReference>
<dbReference type="InterPro" id="IPR036259">
    <property type="entry name" value="MFS_trans_sf"/>
</dbReference>
<feature type="transmembrane region" description="Helical" evidence="5">
    <location>
        <begin position="44"/>
        <end position="66"/>
    </location>
</feature>
<dbReference type="GO" id="GO:0022857">
    <property type="term" value="F:transmembrane transporter activity"/>
    <property type="evidence" value="ECO:0007669"/>
    <property type="project" value="InterPro"/>
</dbReference>
<keyword evidence="8" id="KW-1185">Reference proteome</keyword>
<keyword evidence="4 5" id="KW-0472">Membrane</keyword>
<evidence type="ECO:0000256" key="5">
    <source>
        <dbReference type="SAM" id="Phobius"/>
    </source>
</evidence>
<dbReference type="Gene3D" id="1.20.1250.20">
    <property type="entry name" value="MFS general substrate transporter like domains"/>
    <property type="match status" value="1"/>
</dbReference>
<dbReference type="Gene3D" id="1.20.1720.10">
    <property type="entry name" value="Multidrug resistance protein D"/>
    <property type="match status" value="1"/>
</dbReference>
<evidence type="ECO:0000256" key="3">
    <source>
        <dbReference type="ARBA" id="ARBA00022989"/>
    </source>
</evidence>
<keyword evidence="2 5" id="KW-0812">Transmembrane</keyword>
<feature type="transmembrane region" description="Helical" evidence="5">
    <location>
        <begin position="415"/>
        <end position="432"/>
    </location>
</feature>
<dbReference type="InterPro" id="IPR011701">
    <property type="entry name" value="MFS"/>
</dbReference>
<dbReference type="SUPFAM" id="SSF103473">
    <property type="entry name" value="MFS general substrate transporter"/>
    <property type="match status" value="1"/>
</dbReference>
<feature type="transmembrane region" description="Helical" evidence="5">
    <location>
        <begin position="277"/>
        <end position="298"/>
    </location>
</feature>
<dbReference type="Proteomes" id="UP000785200">
    <property type="component" value="Unassembled WGS sequence"/>
</dbReference>
<gene>
    <name evidence="7" type="ORF">D0Z07_8798</name>
</gene>
<sequence>MACGPAFGKIYTYFNSKITFLMALFIFEVGSVICATATNSISLIVGRAVAGIGAAGIQCGSLAIYAQLVPLRKRPIGMALITSVYSYVNFIARQLTFSSIWIHHYCHNNIRDKTQFEYSARSAFQAKAVYARFSWGALSGFSFTVLVFILTDSNGYRCVVGLSNLDMAFYFNSLYWRLYCWADSFKRQPPSSMITDQKSSATIPPRIISQRTVYVSCIFTLLLSLGIYVHVYYLPIYFQVVKGMSAAQSGVNILAYVISITVFIVVSGYVMTKWGFYVPLMWAGALIYVVGATLLYTITPSTNAGEYTGYQIITGTGFGLSFQVSYIAVQVVSSAQDLPIALSLIVFFRSFGGAIGLDLAQLIFARILVDRLDVIQGIDSSAIIALGASEISHKVDPSELGFIREGYSRSISRTFILPMVVAGIALICSGYIERKRIIQEV</sequence>
<evidence type="ECO:0000256" key="4">
    <source>
        <dbReference type="ARBA" id="ARBA00023136"/>
    </source>
</evidence>
<reference evidence="7" key="1">
    <citation type="submission" date="2019-07" db="EMBL/GenBank/DDBJ databases">
        <title>Hyphodiscus hymeniophilus genome sequencing and assembly.</title>
        <authorList>
            <person name="Kramer G."/>
            <person name="Nodwell J."/>
        </authorList>
    </citation>
    <scope>NUCLEOTIDE SEQUENCE</scope>
    <source>
        <strain evidence="7">ATCC 34498</strain>
    </source>
</reference>
<dbReference type="AlphaFoldDB" id="A0A9P6SN53"/>
<dbReference type="EMBL" id="VNKQ01000018">
    <property type="protein sequence ID" value="KAG0645554.1"/>
    <property type="molecule type" value="Genomic_DNA"/>
</dbReference>
<feature type="transmembrane region" description="Helical" evidence="5">
    <location>
        <begin position="310"/>
        <end position="329"/>
    </location>
</feature>